<proteinExistence type="predicted"/>
<evidence type="ECO:0000313" key="2">
    <source>
        <dbReference type="Proteomes" id="UP001218218"/>
    </source>
</evidence>
<name>A0AAD7ALK6_9AGAR</name>
<comment type="caution">
    <text evidence="1">The sequence shown here is derived from an EMBL/GenBank/DDBJ whole genome shotgun (WGS) entry which is preliminary data.</text>
</comment>
<dbReference type="InterPro" id="IPR029058">
    <property type="entry name" value="AB_hydrolase_fold"/>
</dbReference>
<organism evidence="1 2">
    <name type="scientific">Mycena albidolilacea</name>
    <dbReference type="NCBI Taxonomy" id="1033008"/>
    <lineage>
        <taxon>Eukaryota</taxon>
        <taxon>Fungi</taxon>
        <taxon>Dikarya</taxon>
        <taxon>Basidiomycota</taxon>
        <taxon>Agaricomycotina</taxon>
        <taxon>Agaricomycetes</taxon>
        <taxon>Agaricomycetidae</taxon>
        <taxon>Agaricales</taxon>
        <taxon>Marasmiineae</taxon>
        <taxon>Mycenaceae</taxon>
        <taxon>Mycena</taxon>
    </lineage>
</organism>
<dbReference type="EMBL" id="JARIHO010000004">
    <property type="protein sequence ID" value="KAJ7362410.1"/>
    <property type="molecule type" value="Genomic_DNA"/>
</dbReference>
<reference evidence="1" key="1">
    <citation type="submission" date="2023-03" db="EMBL/GenBank/DDBJ databases">
        <title>Massive genome expansion in bonnet fungi (Mycena s.s.) driven by repeated elements and novel gene families across ecological guilds.</title>
        <authorList>
            <consortium name="Lawrence Berkeley National Laboratory"/>
            <person name="Harder C.B."/>
            <person name="Miyauchi S."/>
            <person name="Viragh M."/>
            <person name="Kuo A."/>
            <person name="Thoen E."/>
            <person name="Andreopoulos B."/>
            <person name="Lu D."/>
            <person name="Skrede I."/>
            <person name="Drula E."/>
            <person name="Henrissat B."/>
            <person name="Morin E."/>
            <person name="Kohler A."/>
            <person name="Barry K."/>
            <person name="LaButti K."/>
            <person name="Morin E."/>
            <person name="Salamov A."/>
            <person name="Lipzen A."/>
            <person name="Mereny Z."/>
            <person name="Hegedus B."/>
            <person name="Baldrian P."/>
            <person name="Stursova M."/>
            <person name="Weitz H."/>
            <person name="Taylor A."/>
            <person name="Grigoriev I.V."/>
            <person name="Nagy L.G."/>
            <person name="Martin F."/>
            <person name="Kauserud H."/>
        </authorList>
    </citation>
    <scope>NUCLEOTIDE SEQUENCE</scope>
    <source>
        <strain evidence="1">CBHHK002</strain>
    </source>
</reference>
<accession>A0AAD7ALK6</accession>
<gene>
    <name evidence="1" type="ORF">DFH08DRAFT_950679</name>
</gene>
<protein>
    <submittedName>
        <fullName evidence="1">Uncharacterized protein</fullName>
    </submittedName>
</protein>
<dbReference type="Proteomes" id="UP001218218">
    <property type="component" value="Unassembled WGS sequence"/>
</dbReference>
<sequence>MRAGSGPPHIDDAQFPHASSRPFSGLAVLPPTCRCAATMMNVLVLTPCLLLPTPLASPVVTTGPASASAAVLNPAGIPNSDSSSVGLLPLPIPITAPNPISSAFDDGFVLYTKYSSAANQPFRPRPMGRTLVRAFEIGHTQGFIARDPARLEIVVVFRGSAKFLLVPFESPGIVELVHIHRGFLARTRTSATFRVVGIVTKELKEYPAFRVVVTAA</sequence>
<keyword evidence="2" id="KW-1185">Reference proteome</keyword>
<dbReference type="AlphaFoldDB" id="A0AAD7ALK6"/>
<evidence type="ECO:0000313" key="1">
    <source>
        <dbReference type="EMBL" id="KAJ7362410.1"/>
    </source>
</evidence>
<dbReference type="Gene3D" id="3.40.50.1820">
    <property type="entry name" value="alpha/beta hydrolase"/>
    <property type="match status" value="1"/>
</dbReference>